<reference evidence="1 2" key="1">
    <citation type="submission" date="2019-02" db="EMBL/GenBank/DDBJ databases">
        <title>Deep-cultivation of Planctomycetes and their phenomic and genomic characterization uncovers novel biology.</title>
        <authorList>
            <person name="Wiegand S."/>
            <person name="Jogler M."/>
            <person name="Boedeker C."/>
            <person name="Pinto D."/>
            <person name="Vollmers J."/>
            <person name="Rivas-Marin E."/>
            <person name="Kohn T."/>
            <person name="Peeters S.H."/>
            <person name="Heuer A."/>
            <person name="Rast P."/>
            <person name="Oberbeckmann S."/>
            <person name="Bunk B."/>
            <person name="Jeske O."/>
            <person name="Meyerdierks A."/>
            <person name="Storesund J.E."/>
            <person name="Kallscheuer N."/>
            <person name="Luecker S."/>
            <person name="Lage O.M."/>
            <person name="Pohl T."/>
            <person name="Merkel B.J."/>
            <person name="Hornburger P."/>
            <person name="Mueller R.-W."/>
            <person name="Bruemmer F."/>
            <person name="Labrenz M."/>
            <person name="Spormann A.M."/>
            <person name="Op Den Camp H."/>
            <person name="Overmann J."/>
            <person name="Amann R."/>
            <person name="Jetten M.S.M."/>
            <person name="Mascher T."/>
            <person name="Medema M.H."/>
            <person name="Devos D.P."/>
            <person name="Kaster A.-K."/>
            <person name="Ovreas L."/>
            <person name="Rohde M."/>
            <person name="Galperin M.Y."/>
            <person name="Jogler C."/>
        </authorList>
    </citation>
    <scope>NUCLEOTIDE SEQUENCE [LARGE SCALE GENOMIC DNA]</scope>
    <source>
        <strain evidence="1 2">Poly51</strain>
    </source>
</reference>
<dbReference type="EMBL" id="SJPW01000005">
    <property type="protein sequence ID" value="TWU51085.1"/>
    <property type="molecule type" value="Genomic_DNA"/>
</dbReference>
<gene>
    <name evidence="1" type="ORF">Poly51_43790</name>
</gene>
<comment type="caution">
    <text evidence="1">The sequence shown here is derived from an EMBL/GenBank/DDBJ whole genome shotgun (WGS) entry which is preliminary data.</text>
</comment>
<keyword evidence="2" id="KW-1185">Reference proteome</keyword>
<proteinExistence type="predicted"/>
<sequence length="63" mass="6433">MTVYVNSDADCSASVACKFADVITVVALSVAANVWLVTNTSSVFGDVVVVYRSNTSAAVSAVS</sequence>
<protein>
    <submittedName>
        <fullName evidence="1">Uncharacterized protein</fullName>
    </submittedName>
</protein>
<accession>A0A5C6ER29</accession>
<evidence type="ECO:0000313" key="1">
    <source>
        <dbReference type="EMBL" id="TWU51085.1"/>
    </source>
</evidence>
<dbReference type="Proteomes" id="UP000318288">
    <property type="component" value="Unassembled WGS sequence"/>
</dbReference>
<name>A0A5C6ER29_9BACT</name>
<organism evidence="1 2">
    <name type="scientific">Rubripirellula tenax</name>
    <dbReference type="NCBI Taxonomy" id="2528015"/>
    <lineage>
        <taxon>Bacteria</taxon>
        <taxon>Pseudomonadati</taxon>
        <taxon>Planctomycetota</taxon>
        <taxon>Planctomycetia</taxon>
        <taxon>Pirellulales</taxon>
        <taxon>Pirellulaceae</taxon>
        <taxon>Rubripirellula</taxon>
    </lineage>
</organism>
<dbReference type="AlphaFoldDB" id="A0A5C6ER29"/>
<evidence type="ECO:0000313" key="2">
    <source>
        <dbReference type="Proteomes" id="UP000318288"/>
    </source>
</evidence>